<feature type="transmembrane region" description="Helical" evidence="6">
    <location>
        <begin position="21"/>
        <end position="48"/>
    </location>
</feature>
<reference evidence="8 9" key="1">
    <citation type="submission" date="2016-10" db="EMBL/GenBank/DDBJ databases">
        <authorList>
            <person name="de Groot N.N."/>
        </authorList>
    </citation>
    <scope>NUCLEOTIDE SEQUENCE [LARGE SCALE GENOMIC DNA]</scope>
    <source>
        <strain evidence="8 9">CGMCC 1.10434</strain>
    </source>
</reference>
<comment type="caution">
    <text evidence="6">Lacks conserved residue(s) required for the propagation of feature annotation.</text>
</comment>
<dbReference type="EMBL" id="FODJ01000013">
    <property type="protein sequence ID" value="SEO81839.1"/>
    <property type="molecule type" value="Genomic_DNA"/>
</dbReference>
<dbReference type="InterPro" id="IPR015414">
    <property type="entry name" value="TMEM64"/>
</dbReference>
<comment type="subcellular location">
    <subcellularLocation>
        <location evidence="1 6">Cell membrane</location>
        <topology evidence="1 6">Multi-pass membrane protein</topology>
    </subcellularLocation>
</comment>
<comment type="similarity">
    <text evidence="6">Belongs to the TVP38/TMEM64 family.</text>
</comment>
<keyword evidence="4 6" id="KW-1133">Transmembrane helix</keyword>
<evidence type="ECO:0000256" key="3">
    <source>
        <dbReference type="ARBA" id="ARBA00022692"/>
    </source>
</evidence>
<feature type="transmembrane region" description="Helical" evidence="6">
    <location>
        <begin position="54"/>
        <end position="75"/>
    </location>
</feature>
<keyword evidence="5 6" id="KW-0472">Membrane</keyword>
<evidence type="ECO:0000256" key="2">
    <source>
        <dbReference type="ARBA" id="ARBA00022475"/>
    </source>
</evidence>
<keyword evidence="3 6" id="KW-0812">Transmembrane</keyword>
<dbReference type="InterPro" id="IPR032816">
    <property type="entry name" value="VTT_dom"/>
</dbReference>
<feature type="transmembrane region" description="Helical" evidence="6">
    <location>
        <begin position="154"/>
        <end position="173"/>
    </location>
</feature>
<evidence type="ECO:0000256" key="4">
    <source>
        <dbReference type="ARBA" id="ARBA00022989"/>
    </source>
</evidence>
<sequence length="187" mass="21030">MAQIESYIELIRSTHFLIAPLVFILLHVIRPILFIPVLVIFIAGGLIFGIIPGILLSIVGVMLSSALFYQLARIMPNTTRRLSKMKAKVVGQDAELSTGQIAILRLIPFIHFHLLSFLIYESSDHFRSYMESSLFTVIPMTIVYTTIGQSITSFSPMTTVILSISLVPLIFVFRKKSNGVSLREFLR</sequence>
<evidence type="ECO:0000256" key="5">
    <source>
        <dbReference type="ARBA" id="ARBA00023136"/>
    </source>
</evidence>
<keyword evidence="9" id="KW-1185">Reference proteome</keyword>
<accession>A0A1H8SSB2</accession>
<dbReference type="Pfam" id="PF09335">
    <property type="entry name" value="VTT_dom"/>
    <property type="match status" value="1"/>
</dbReference>
<evidence type="ECO:0000313" key="8">
    <source>
        <dbReference type="EMBL" id="SEO81839.1"/>
    </source>
</evidence>
<keyword evidence="2 6" id="KW-1003">Cell membrane</keyword>
<dbReference type="Proteomes" id="UP000199300">
    <property type="component" value="Unassembled WGS sequence"/>
</dbReference>
<dbReference type="RefSeq" id="WP_091499916.1">
    <property type="nucleotide sequence ID" value="NZ_FODJ01000013.1"/>
</dbReference>
<dbReference type="PANTHER" id="PTHR12677:SF59">
    <property type="entry name" value="GOLGI APPARATUS MEMBRANE PROTEIN TVP38-RELATED"/>
    <property type="match status" value="1"/>
</dbReference>
<dbReference type="PANTHER" id="PTHR12677">
    <property type="entry name" value="GOLGI APPARATUS MEMBRANE PROTEIN TVP38-RELATED"/>
    <property type="match status" value="1"/>
</dbReference>
<evidence type="ECO:0000259" key="7">
    <source>
        <dbReference type="Pfam" id="PF09335"/>
    </source>
</evidence>
<protein>
    <recommendedName>
        <fullName evidence="6">TVP38/TMEM64 family membrane protein</fullName>
    </recommendedName>
</protein>
<dbReference type="OrthoDB" id="2451090at2"/>
<name>A0A1H8SSB2_9BACI</name>
<evidence type="ECO:0000256" key="6">
    <source>
        <dbReference type="RuleBase" id="RU366058"/>
    </source>
</evidence>
<dbReference type="STRING" id="872970.SAMN04488134_11399"/>
<gene>
    <name evidence="8" type="ORF">SAMN04488134_11399</name>
</gene>
<organism evidence="8 9">
    <name type="scientific">Amphibacillus marinus</name>
    <dbReference type="NCBI Taxonomy" id="872970"/>
    <lineage>
        <taxon>Bacteria</taxon>
        <taxon>Bacillati</taxon>
        <taxon>Bacillota</taxon>
        <taxon>Bacilli</taxon>
        <taxon>Bacillales</taxon>
        <taxon>Bacillaceae</taxon>
        <taxon>Amphibacillus</taxon>
    </lineage>
</organism>
<evidence type="ECO:0000313" key="9">
    <source>
        <dbReference type="Proteomes" id="UP000199300"/>
    </source>
</evidence>
<proteinExistence type="inferred from homology"/>
<dbReference type="AlphaFoldDB" id="A0A1H8SSB2"/>
<dbReference type="GO" id="GO:0005886">
    <property type="term" value="C:plasma membrane"/>
    <property type="evidence" value="ECO:0007669"/>
    <property type="project" value="UniProtKB-SubCell"/>
</dbReference>
<evidence type="ECO:0000256" key="1">
    <source>
        <dbReference type="ARBA" id="ARBA00004651"/>
    </source>
</evidence>
<feature type="domain" description="VTT" evidence="7">
    <location>
        <begin position="35"/>
        <end position="149"/>
    </location>
</feature>
<feature type="transmembrane region" description="Helical" evidence="6">
    <location>
        <begin position="96"/>
        <end position="120"/>
    </location>
</feature>